<gene>
    <name evidence="8" type="ORF">PF004_g23307</name>
    <name evidence="7" type="ORF">PF005_g24041</name>
    <name evidence="6" type="ORF">PF006_g23593</name>
    <name evidence="4" type="ORF">PF007_g31063</name>
    <name evidence="2" type="ORF">PF009_g24922</name>
    <name evidence="5" type="ORF">PF010_g23623</name>
    <name evidence="3" type="ORF">PF011_g22796</name>
</gene>
<evidence type="ECO:0000313" key="14">
    <source>
        <dbReference type="Proteomes" id="UP000476176"/>
    </source>
</evidence>
<dbReference type="EMBL" id="QXFX01002428">
    <property type="protein sequence ID" value="KAE9077147.1"/>
    <property type="molecule type" value="Genomic_DNA"/>
</dbReference>
<evidence type="ECO:0000313" key="9">
    <source>
        <dbReference type="Proteomes" id="UP000429523"/>
    </source>
</evidence>
<evidence type="ECO:0000313" key="13">
    <source>
        <dbReference type="Proteomes" id="UP000460718"/>
    </source>
</evidence>
<evidence type="ECO:0008006" key="16">
    <source>
        <dbReference type="Google" id="ProtNLM"/>
    </source>
</evidence>
<evidence type="ECO:0000256" key="1">
    <source>
        <dbReference type="SAM" id="SignalP"/>
    </source>
</evidence>
<evidence type="ECO:0000313" key="8">
    <source>
        <dbReference type="EMBL" id="KAE9185626.1"/>
    </source>
</evidence>
<evidence type="ECO:0000313" key="3">
    <source>
        <dbReference type="EMBL" id="KAE8979566.1"/>
    </source>
</evidence>
<dbReference type="Proteomes" id="UP000433483">
    <property type="component" value="Unassembled WGS sequence"/>
</dbReference>
<dbReference type="EMBL" id="QXFW01002338">
    <property type="protein sequence ID" value="KAE8979566.1"/>
    <property type="molecule type" value="Genomic_DNA"/>
</dbReference>
<dbReference type="Proteomes" id="UP000460718">
    <property type="component" value="Unassembled WGS sequence"/>
</dbReference>
<dbReference type="Proteomes" id="UP000429523">
    <property type="component" value="Unassembled WGS sequence"/>
</dbReference>
<dbReference type="EMBL" id="QXGA01002461">
    <property type="protein sequence ID" value="KAE9097370.1"/>
    <property type="molecule type" value="Genomic_DNA"/>
</dbReference>
<name>A0A6A3RIJ9_9STRA</name>
<dbReference type="Proteomes" id="UP000441208">
    <property type="component" value="Unassembled WGS sequence"/>
</dbReference>
<evidence type="ECO:0000313" key="2">
    <source>
        <dbReference type="EMBL" id="KAE8924855.1"/>
    </source>
</evidence>
<comment type="caution">
    <text evidence="6">The sequence shown here is derived from an EMBL/GenBank/DDBJ whole genome shotgun (WGS) entry which is preliminary data.</text>
</comment>
<feature type="chain" id="PRO_5036165903" description="Secreted protein" evidence="1">
    <location>
        <begin position="26"/>
        <end position="59"/>
    </location>
</feature>
<feature type="signal peptide" evidence="1">
    <location>
        <begin position="1"/>
        <end position="25"/>
    </location>
</feature>
<evidence type="ECO:0000313" key="4">
    <source>
        <dbReference type="EMBL" id="KAE9059119.1"/>
    </source>
</evidence>
<evidence type="ECO:0000313" key="7">
    <source>
        <dbReference type="EMBL" id="KAE9178548.1"/>
    </source>
</evidence>
<organism evidence="6 11">
    <name type="scientific">Phytophthora fragariae</name>
    <dbReference type="NCBI Taxonomy" id="53985"/>
    <lineage>
        <taxon>Eukaryota</taxon>
        <taxon>Sar</taxon>
        <taxon>Stramenopiles</taxon>
        <taxon>Oomycota</taxon>
        <taxon>Peronosporomycetes</taxon>
        <taxon>Peronosporales</taxon>
        <taxon>Peronosporaceae</taxon>
        <taxon>Phytophthora</taxon>
    </lineage>
</organism>
<keyword evidence="10" id="KW-1185">Reference proteome</keyword>
<proteinExistence type="predicted"/>
<evidence type="ECO:0000313" key="11">
    <source>
        <dbReference type="Proteomes" id="UP000440732"/>
    </source>
</evidence>
<dbReference type="Proteomes" id="UP000440732">
    <property type="component" value="Unassembled WGS sequence"/>
</dbReference>
<keyword evidence="1" id="KW-0732">Signal</keyword>
<dbReference type="Proteomes" id="UP000476176">
    <property type="component" value="Unassembled WGS sequence"/>
</dbReference>
<reference evidence="9 10" key="1">
    <citation type="submission" date="2018-08" db="EMBL/GenBank/DDBJ databases">
        <title>Genomic investigation of the strawberry pathogen Phytophthora fragariae indicates pathogenicity is determined by transcriptional variation in three key races.</title>
        <authorList>
            <person name="Adams T.M."/>
            <person name="Armitage A.D."/>
            <person name="Sobczyk M.K."/>
            <person name="Bates H.J."/>
            <person name="Dunwell J.M."/>
            <person name="Nellist C.F."/>
            <person name="Harrison R.J."/>
        </authorList>
    </citation>
    <scope>NUCLEOTIDE SEQUENCE [LARGE SCALE GENOMIC DNA]</scope>
    <source>
        <strain evidence="8 14">BC-23</strain>
        <strain evidence="7 10">NOV-27</strain>
        <strain evidence="6 11">NOV-5</strain>
        <strain evidence="4 12">NOV-71</strain>
        <strain evidence="2 9">NOV-9</strain>
        <strain evidence="5 15">ONT-3</strain>
        <strain evidence="3 13">SCRP245</strain>
    </source>
</reference>
<evidence type="ECO:0000313" key="10">
    <source>
        <dbReference type="Proteomes" id="UP000433483"/>
    </source>
</evidence>
<accession>A0A6A3RIJ9</accession>
<evidence type="ECO:0000313" key="12">
    <source>
        <dbReference type="Proteomes" id="UP000441208"/>
    </source>
</evidence>
<dbReference type="EMBL" id="QXFZ01006223">
    <property type="protein sequence ID" value="KAE9059119.1"/>
    <property type="molecule type" value="Genomic_DNA"/>
</dbReference>
<dbReference type="EMBL" id="QXGC01002478">
    <property type="protein sequence ID" value="KAE9185626.1"/>
    <property type="molecule type" value="Genomic_DNA"/>
</dbReference>
<protein>
    <recommendedName>
        <fullName evidence="16">Secreted protein</fullName>
    </recommendedName>
</protein>
<sequence>MARASSLSFGVGASLWTLLPWPCSSHECALWCLRAADGGLHGVDQLGGSIGWVLGPLGM</sequence>
<dbReference type="AlphaFoldDB" id="A0A6A3RIJ9"/>
<dbReference type="EMBL" id="QXGB01002380">
    <property type="protein sequence ID" value="KAE9178548.1"/>
    <property type="molecule type" value="Genomic_DNA"/>
</dbReference>
<evidence type="ECO:0000313" key="6">
    <source>
        <dbReference type="EMBL" id="KAE9097370.1"/>
    </source>
</evidence>
<dbReference type="EMBL" id="QXGF01002400">
    <property type="protein sequence ID" value="KAE8924855.1"/>
    <property type="molecule type" value="Genomic_DNA"/>
</dbReference>
<dbReference type="Proteomes" id="UP000488956">
    <property type="component" value="Unassembled WGS sequence"/>
</dbReference>
<evidence type="ECO:0000313" key="15">
    <source>
        <dbReference type="Proteomes" id="UP000488956"/>
    </source>
</evidence>
<evidence type="ECO:0000313" key="5">
    <source>
        <dbReference type="EMBL" id="KAE9077147.1"/>
    </source>
</evidence>